<reference evidence="7 8" key="2">
    <citation type="journal article" date="2010" name="Stand. Genomic Sci.">
        <title>Complete genome sequence of Chitinophaga pinensis type strain (UQM 2034).</title>
        <authorList>
            <person name="Glavina Del Rio T."/>
            <person name="Abt B."/>
            <person name="Spring S."/>
            <person name="Lapidus A."/>
            <person name="Nolan M."/>
            <person name="Tice H."/>
            <person name="Copeland A."/>
            <person name="Cheng J.F."/>
            <person name="Chen F."/>
            <person name="Bruce D."/>
            <person name="Goodwin L."/>
            <person name="Pitluck S."/>
            <person name="Ivanova N."/>
            <person name="Mavromatis K."/>
            <person name="Mikhailova N."/>
            <person name="Pati A."/>
            <person name="Chen A."/>
            <person name="Palaniappan K."/>
            <person name="Land M."/>
            <person name="Hauser L."/>
            <person name="Chang Y.J."/>
            <person name="Jeffries C.D."/>
            <person name="Chain P."/>
            <person name="Saunders E."/>
            <person name="Detter J.C."/>
            <person name="Brettin T."/>
            <person name="Rohde M."/>
            <person name="Goker M."/>
            <person name="Bristow J."/>
            <person name="Eisen J.A."/>
            <person name="Markowitz V."/>
            <person name="Hugenholtz P."/>
            <person name="Kyrpides N.C."/>
            <person name="Klenk H.P."/>
            <person name="Lucas S."/>
        </authorList>
    </citation>
    <scope>NUCLEOTIDE SEQUENCE [LARGE SCALE GENOMIC DNA]</scope>
    <source>
        <strain evidence="8">ATCC 43595 / DSM 2588 / LMG 13176 / NBRC 15968 / NCIMB 11800 / UQM 2034</strain>
    </source>
</reference>
<dbReference type="InterPro" id="IPR011712">
    <property type="entry name" value="Sig_transdc_His_kin_sub3_dim/P"/>
</dbReference>
<dbReference type="InterPro" id="IPR036890">
    <property type="entry name" value="HATPase_C_sf"/>
</dbReference>
<dbReference type="RefSeq" id="WP_012792162.1">
    <property type="nucleotide sequence ID" value="NC_013132.1"/>
</dbReference>
<dbReference type="Gene3D" id="1.20.5.1930">
    <property type="match status" value="1"/>
</dbReference>
<evidence type="ECO:0000256" key="2">
    <source>
        <dbReference type="ARBA" id="ARBA00022777"/>
    </source>
</evidence>
<dbReference type="SUPFAM" id="SSF48452">
    <property type="entry name" value="TPR-like"/>
    <property type="match status" value="1"/>
</dbReference>
<sequence>MIRIYIILTLCHIFFFGNTYAQRGADTLEAALKRPGLEKGERIFLMTKYGSVLFFRDEKAAAFRVFQEQLLQARNMPDGRYAAYTYGIRAMSRRIDDQINAAHKDLDSATMYIAHTKDMRMKGYIEYCRGWMQNRDNQAGEAVKSFISGLRLLEAAETDDYKGAIYNELYSIYAEWNDYKTQEKYARLNLVLAAKTRNPNTIFNAYRMMGTTFESLYRLDTTSTRPLDSAYHYYTRALHVYEKNRPNMESASDYAFIAMNLANIFTQFIDYQQRDSALLYTRKGLEDALKSKQYTFAADAYTILSQFAEEDQDYKSAQQLMVQALSYIQQETLYDNRTLFTIFRRLSGLAERDNNYVDALHYYREYLKVYQDVYDAEKMSTGKRLEAQYEAEKKEKLLAFMQLDAARKAGEIDRLHFQDEQRAQQLAFMELQGEKNRQQLSLAQLRAQQKEQELSIAHMRARQRDQELKSIQQKMLYNRRLNTVYTLLILASLAALGLMIYAYRERSKSMRQQSRMHHLEIQRINKDNEITTLSAMLDGQENERARLARDLHDGLGGLLSGTKIELSGMLPMLGQDSQKSLLRKTLGRIDSAVSELRLVAHNLTPELLARQGLAAALCNYCENLSNDKLEITAQIVGVHAKMDHVKEIVVYRIVQELVNNVIKHAAASTMLVQLQQNGQQLFLTVEDDGKGFDITKAGNSRSAGLLNIRSRVAYLKGDIQFHAAPGEGTAVEINFPIN</sequence>
<keyword evidence="5" id="KW-0472">Membrane</keyword>
<evidence type="ECO:0000313" key="8">
    <source>
        <dbReference type="Proteomes" id="UP000002215"/>
    </source>
</evidence>
<evidence type="ECO:0000256" key="3">
    <source>
        <dbReference type="ARBA" id="ARBA00023012"/>
    </source>
</evidence>
<evidence type="ECO:0000256" key="4">
    <source>
        <dbReference type="SAM" id="Coils"/>
    </source>
</evidence>
<keyword evidence="3" id="KW-0902">Two-component regulatory system</keyword>
<evidence type="ECO:0000313" key="7">
    <source>
        <dbReference type="EMBL" id="ACU61994.1"/>
    </source>
</evidence>
<dbReference type="SUPFAM" id="SSF55874">
    <property type="entry name" value="ATPase domain of HSP90 chaperone/DNA topoisomerase II/histidine kinase"/>
    <property type="match status" value="1"/>
</dbReference>
<dbReference type="GO" id="GO:0000155">
    <property type="term" value="F:phosphorelay sensor kinase activity"/>
    <property type="evidence" value="ECO:0007669"/>
    <property type="project" value="InterPro"/>
</dbReference>
<dbReference type="Gene3D" id="1.25.40.10">
    <property type="entry name" value="Tetratricopeptide repeat domain"/>
    <property type="match status" value="1"/>
</dbReference>
<proteinExistence type="predicted"/>
<dbReference type="PROSITE" id="PS50109">
    <property type="entry name" value="HIS_KIN"/>
    <property type="match status" value="1"/>
</dbReference>
<keyword evidence="4" id="KW-0175">Coiled coil</keyword>
<accession>A0A979G6X5</accession>
<dbReference type="InterPro" id="IPR050482">
    <property type="entry name" value="Sensor_HK_TwoCompSys"/>
</dbReference>
<dbReference type="Proteomes" id="UP000002215">
    <property type="component" value="Chromosome"/>
</dbReference>
<dbReference type="InterPro" id="IPR005467">
    <property type="entry name" value="His_kinase_dom"/>
</dbReference>
<keyword evidence="5" id="KW-0812">Transmembrane</keyword>
<evidence type="ECO:0000256" key="1">
    <source>
        <dbReference type="ARBA" id="ARBA00022679"/>
    </source>
</evidence>
<dbReference type="Pfam" id="PF02518">
    <property type="entry name" value="HATPase_c"/>
    <property type="match status" value="1"/>
</dbReference>
<evidence type="ECO:0000256" key="5">
    <source>
        <dbReference type="SAM" id="Phobius"/>
    </source>
</evidence>
<reference evidence="8" key="1">
    <citation type="submission" date="2009-08" db="EMBL/GenBank/DDBJ databases">
        <title>The complete genome of Chitinophaga pinensis DSM 2588.</title>
        <authorList>
            <consortium name="US DOE Joint Genome Institute (JGI-PGF)"/>
            <person name="Lucas S."/>
            <person name="Copeland A."/>
            <person name="Lapidus A."/>
            <person name="Glavina del Rio T."/>
            <person name="Dalin E."/>
            <person name="Tice H."/>
            <person name="Bruce D."/>
            <person name="Goodwin L."/>
            <person name="Pitluck S."/>
            <person name="Kyrpides N."/>
            <person name="Mavromatis K."/>
            <person name="Ivanova N."/>
            <person name="Mikhailova N."/>
            <person name="Sims D."/>
            <person name="Meinche L."/>
            <person name="Brettin T."/>
            <person name="Detter J.C."/>
            <person name="Han C."/>
            <person name="Larimer F."/>
            <person name="Land M."/>
            <person name="Hauser L."/>
            <person name="Markowitz V."/>
            <person name="Cheng J.-F."/>
            <person name="Hugenholtz P."/>
            <person name="Woyke T."/>
            <person name="Wu D."/>
            <person name="Spring S."/>
            <person name="Klenk H.-P."/>
            <person name="Eisen J.A."/>
        </authorList>
    </citation>
    <scope>NUCLEOTIDE SEQUENCE [LARGE SCALE GENOMIC DNA]</scope>
    <source>
        <strain evidence="8">ATCC 43595 / DSM 2588 / LMG 13176 / NBRC 15968 / NCIMB 11800 / UQM 2034</strain>
    </source>
</reference>
<feature type="domain" description="Histidine kinase" evidence="6">
    <location>
        <begin position="650"/>
        <end position="738"/>
    </location>
</feature>
<dbReference type="GO" id="GO:0016020">
    <property type="term" value="C:membrane"/>
    <property type="evidence" value="ECO:0007669"/>
    <property type="project" value="InterPro"/>
</dbReference>
<keyword evidence="2 7" id="KW-0418">Kinase</keyword>
<organism evidence="7 8">
    <name type="scientific">Chitinophaga pinensis (strain ATCC 43595 / DSM 2588 / LMG 13176 / NBRC 15968 / NCIMB 11800 / UQM 2034)</name>
    <dbReference type="NCBI Taxonomy" id="485918"/>
    <lineage>
        <taxon>Bacteria</taxon>
        <taxon>Pseudomonadati</taxon>
        <taxon>Bacteroidota</taxon>
        <taxon>Chitinophagia</taxon>
        <taxon>Chitinophagales</taxon>
        <taxon>Chitinophagaceae</taxon>
        <taxon>Chitinophaga</taxon>
    </lineage>
</organism>
<name>A0A979G6X5_CHIPD</name>
<dbReference type="KEGG" id="cpi:Cpin_4552"/>
<feature type="coiled-coil region" evidence="4">
    <location>
        <begin position="428"/>
        <end position="462"/>
    </location>
</feature>
<dbReference type="GO" id="GO:0046983">
    <property type="term" value="F:protein dimerization activity"/>
    <property type="evidence" value="ECO:0007669"/>
    <property type="project" value="InterPro"/>
</dbReference>
<dbReference type="EMBL" id="CP001699">
    <property type="protein sequence ID" value="ACU61994.1"/>
    <property type="molecule type" value="Genomic_DNA"/>
</dbReference>
<dbReference type="PANTHER" id="PTHR24421">
    <property type="entry name" value="NITRATE/NITRITE SENSOR PROTEIN NARX-RELATED"/>
    <property type="match status" value="1"/>
</dbReference>
<keyword evidence="5" id="KW-1133">Transmembrane helix</keyword>
<dbReference type="Gene3D" id="3.30.565.10">
    <property type="entry name" value="Histidine kinase-like ATPase, C-terminal domain"/>
    <property type="match status" value="1"/>
</dbReference>
<gene>
    <name evidence="7" type="ordered locus">Cpin_4552</name>
</gene>
<protein>
    <submittedName>
        <fullName evidence="7">Histidine kinase</fullName>
    </submittedName>
</protein>
<dbReference type="OrthoDB" id="617348at2"/>
<dbReference type="CDD" id="cd16917">
    <property type="entry name" value="HATPase_UhpB-NarQ-NarX-like"/>
    <property type="match status" value="1"/>
</dbReference>
<feature type="transmembrane region" description="Helical" evidence="5">
    <location>
        <begin position="484"/>
        <end position="503"/>
    </location>
</feature>
<dbReference type="Pfam" id="PF07730">
    <property type="entry name" value="HisKA_3"/>
    <property type="match status" value="1"/>
</dbReference>
<dbReference type="SMART" id="SM00387">
    <property type="entry name" value="HATPase_c"/>
    <property type="match status" value="1"/>
</dbReference>
<dbReference type="AlphaFoldDB" id="A0A979G6X5"/>
<evidence type="ECO:0000259" key="6">
    <source>
        <dbReference type="PROSITE" id="PS50109"/>
    </source>
</evidence>
<dbReference type="InterPro" id="IPR011990">
    <property type="entry name" value="TPR-like_helical_dom_sf"/>
</dbReference>
<keyword evidence="1" id="KW-0808">Transferase</keyword>
<dbReference type="InterPro" id="IPR003594">
    <property type="entry name" value="HATPase_dom"/>
</dbReference>